<dbReference type="RefSeq" id="WP_160146308.1">
    <property type="nucleotide sequence ID" value="NZ_BIFQ01000002.1"/>
</dbReference>
<dbReference type="AlphaFoldDB" id="A0A401ZRW5"/>
<feature type="transmembrane region" description="Helical" evidence="2">
    <location>
        <begin position="70"/>
        <end position="88"/>
    </location>
</feature>
<keyword evidence="5" id="KW-1185">Reference proteome</keyword>
<comment type="caution">
    <text evidence="4">The sequence shown here is derived from an EMBL/GenBank/DDBJ whole genome shotgun (WGS) entry which is preliminary data.</text>
</comment>
<evidence type="ECO:0000256" key="1">
    <source>
        <dbReference type="ARBA" id="ARBA00007362"/>
    </source>
</evidence>
<dbReference type="OrthoDB" id="5417329at2"/>
<evidence type="ECO:0000256" key="2">
    <source>
        <dbReference type="SAM" id="Phobius"/>
    </source>
</evidence>
<accession>A0A401ZRW5</accession>
<proteinExistence type="inferred from homology"/>
<comment type="similarity">
    <text evidence="1">Belongs to the EamA transporter family.</text>
</comment>
<reference evidence="5" key="1">
    <citation type="submission" date="2018-12" db="EMBL/GenBank/DDBJ databases">
        <title>Tengunoibacter tsumagoiensis gen. nov., sp. nov., Dictyobacter kobayashii sp. nov., D. alpinus sp. nov., and D. joshuensis sp. nov. and description of Dictyobacteraceae fam. nov. within the order Ktedonobacterales isolated from Tengu-no-mugimeshi.</title>
        <authorList>
            <person name="Wang C.M."/>
            <person name="Zheng Y."/>
            <person name="Sakai Y."/>
            <person name="Toyoda A."/>
            <person name="Minakuchi Y."/>
            <person name="Abe K."/>
            <person name="Yokota A."/>
            <person name="Yabe S."/>
        </authorList>
    </citation>
    <scope>NUCLEOTIDE SEQUENCE [LARGE SCALE GENOMIC DNA]</scope>
    <source>
        <strain evidence="5">S-27</strain>
    </source>
</reference>
<feature type="domain" description="EamA" evidence="3">
    <location>
        <begin position="163"/>
        <end position="299"/>
    </location>
</feature>
<dbReference type="EMBL" id="BIFQ01000002">
    <property type="protein sequence ID" value="GCE09520.1"/>
    <property type="molecule type" value="Genomic_DNA"/>
</dbReference>
<evidence type="ECO:0000313" key="4">
    <source>
        <dbReference type="EMBL" id="GCE09520.1"/>
    </source>
</evidence>
<feature type="transmembrane region" description="Helical" evidence="2">
    <location>
        <begin position="255"/>
        <end position="276"/>
    </location>
</feature>
<keyword evidence="2" id="KW-1133">Transmembrane helix</keyword>
<organism evidence="4 5">
    <name type="scientific">Dictyobacter aurantiacus</name>
    <dbReference type="NCBI Taxonomy" id="1936993"/>
    <lineage>
        <taxon>Bacteria</taxon>
        <taxon>Bacillati</taxon>
        <taxon>Chloroflexota</taxon>
        <taxon>Ktedonobacteria</taxon>
        <taxon>Ktedonobacterales</taxon>
        <taxon>Dictyobacteraceae</taxon>
        <taxon>Dictyobacter</taxon>
    </lineage>
</organism>
<feature type="transmembrane region" description="Helical" evidence="2">
    <location>
        <begin position="195"/>
        <end position="214"/>
    </location>
</feature>
<dbReference type="InterPro" id="IPR037185">
    <property type="entry name" value="EmrE-like"/>
</dbReference>
<dbReference type="Proteomes" id="UP000287224">
    <property type="component" value="Unassembled WGS sequence"/>
</dbReference>
<name>A0A401ZRW5_9CHLR</name>
<dbReference type="Pfam" id="PF00892">
    <property type="entry name" value="EamA"/>
    <property type="match status" value="2"/>
</dbReference>
<dbReference type="PANTHER" id="PTHR22911">
    <property type="entry name" value="ACYL-MALONYL CONDENSING ENZYME-RELATED"/>
    <property type="match status" value="1"/>
</dbReference>
<keyword evidence="2" id="KW-0472">Membrane</keyword>
<feature type="transmembrane region" description="Helical" evidence="2">
    <location>
        <begin position="161"/>
        <end position="183"/>
    </location>
</feature>
<feature type="transmembrane region" description="Helical" evidence="2">
    <location>
        <begin position="226"/>
        <end position="249"/>
    </location>
</feature>
<dbReference type="PANTHER" id="PTHR22911:SF137">
    <property type="entry name" value="SOLUTE CARRIER FAMILY 35 MEMBER G2-RELATED"/>
    <property type="match status" value="1"/>
</dbReference>
<protein>
    <recommendedName>
        <fullName evidence="3">EamA domain-containing protein</fullName>
    </recommendedName>
</protein>
<feature type="transmembrane region" description="Helical" evidence="2">
    <location>
        <begin position="6"/>
        <end position="24"/>
    </location>
</feature>
<keyword evidence="2" id="KW-0812">Transmembrane</keyword>
<dbReference type="Gene3D" id="1.10.3730.20">
    <property type="match status" value="1"/>
</dbReference>
<evidence type="ECO:0000313" key="5">
    <source>
        <dbReference type="Proteomes" id="UP000287224"/>
    </source>
</evidence>
<feature type="transmembrane region" description="Helical" evidence="2">
    <location>
        <begin position="36"/>
        <end position="58"/>
    </location>
</feature>
<dbReference type="GO" id="GO:0016020">
    <property type="term" value="C:membrane"/>
    <property type="evidence" value="ECO:0007669"/>
    <property type="project" value="InterPro"/>
</dbReference>
<feature type="transmembrane region" description="Helical" evidence="2">
    <location>
        <begin position="95"/>
        <end position="116"/>
    </location>
</feature>
<dbReference type="InterPro" id="IPR000620">
    <property type="entry name" value="EamA_dom"/>
</dbReference>
<feature type="domain" description="EamA" evidence="3">
    <location>
        <begin position="5"/>
        <end position="139"/>
    </location>
</feature>
<evidence type="ECO:0000259" key="3">
    <source>
        <dbReference type="Pfam" id="PF00892"/>
    </source>
</evidence>
<sequence>MRDIMGVILGLLAAVCWGASDFIAQHSSRKIGSYRTLLFMQIVGFVGLSIFSLVTGAYKHLFYITQWQPWAWAFIEIFFNIVSSFALYKAFKVGVLAIVSPIAASYAALTVILDFLSGEVISRVHCMGMAITLLGIAFAATPKKILIGQVSLKSIHLFYNVPRGVGWAIVASICYGIAFWTLGFHVIPTFGGLNTVWLVRFTTISLLAPLALVISQDIRFPKNRLGLYLILMGILDTAAFIIYTLSVTLKSEQVSIINVLVSLFSVVTVLLAWIFLREKLSKTQWVGVFIIFCGIALVNL</sequence>
<gene>
    <name evidence="4" type="ORF">KDAU_68490</name>
</gene>
<dbReference type="SUPFAM" id="SSF103481">
    <property type="entry name" value="Multidrug resistance efflux transporter EmrE"/>
    <property type="match status" value="2"/>
</dbReference>